<keyword evidence="3" id="KW-1185">Reference proteome</keyword>
<dbReference type="AlphaFoldDB" id="A0A371D600"/>
<dbReference type="Proteomes" id="UP000256964">
    <property type="component" value="Unassembled WGS sequence"/>
</dbReference>
<name>A0A371D600_9APHY</name>
<dbReference type="EMBL" id="KZ857415">
    <property type="protein sequence ID" value="RDX47951.1"/>
    <property type="molecule type" value="Genomic_DNA"/>
</dbReference>
<gene>
    <name evidence="2" type="ORF">OH76DRAFT_1484386</name>
</gene>
<evidence type="ECO:0000259" key="1">
    <source>
        <dbReference type="Pfam" id="PF17168"/>
    </source>
</evidence>
<dbReference type="STRING" id="139420.A0A371D600"/>
<accession>A0A371D600</accession>
<evidence type="ECO:0000313" key="3">
    <source>
        <dbReference type="Proteomes" id="UP000256964"/>
    </source>
</evidence>
<reference evidence="2 3" key="1">
    <citation type="journal article" date="2018" name="Biotechnol. Biofuels">
        <title>Integrative visual omics of the white-rot fungus Polyporus brumalis exposes the biotechnological potential of its oxidative enzymes for delignifying raw plant biomass.</title>
        <authorList>
            <person name="Miyauchi S."/>
            <person name="Rancon A."/>
            <person name="Drula E."/>
            <person name="Hage H."/>
            <person name="Chaduli D."/>
            <person name="Favel A."/>
            <person name="Grisel S."/>
            <person name="Henrissat B."/>
            <person name="Herpoel-Gimbert I."/>
            <person name="Ruiz-Duenas F.J."/>
            <person name="Chevret D."/>
            <person name="Hainaut M."/>
            <person name="Lin J."/>
            <person name="Wang M."/>
            <person name="Pangilinan J."/>
            <person name="Lipzen A."/>
            <person name="Lesage-Meessen L."/>
            <person name="Navarro D."/>
            <person name="Riley R."/>
            <person name="Grigoriev I.V."/>
            <person name="Zhou S."/>
            <person name="Raouche S."/>
            <person name="Rosso M.N."/>
        </authorList>
    </citation>
    <scope>NUCLEOTIDE SEQUENCE [LARGE SCALE GENOMIC DNA]</scope>
    <source>
        <strain evidence="2 3">BRFM 1820</strain>
    </source>
</reference>
<dbReference type="InterPro" id="IPR033433">
    <property type="entry name" value="GtaA_N"/>
</dbReference>
<sequence length="317" mass="33980">MGWTGKIRVDGATFQWMGENGAADGIATVTDIQITPTRTIFTMQAGPMNLTVTFLSPVEPSDWVKQSLSFSYLSLEAHATDGASHSVQVYSDVTGGVQIIATCVRFIDQSLEWLSGNRAMPMQGSSQTTSGTIYHEFALQKPQPNVEIDHQALDVTGYYAMSLQQGLSWQITGANDARAQFATQGSLTSSASAASGIPVFSPNCSDLAFALAVDLGQVQSTTSPVTWAVGLVRDPTVVYTTVSDVLQKRRPYYVTQYAEISSAIEAFMEDTSSASNRALALDKKIMDDAANVSPHYVAGRRTKLQSSAIQAAPPTLS</sequence>
<dbReference type="PANTHER" id="PTHR31987:SF1">
    <property type="entry name" value="GLUTAMINASE A"/>
    <property type="match status" value="1"/>
</dbReference>
<dbReference type="PANTHER" id="PTHR31987">
    <property type="entry name" value="GLUTAMINASE A-RELATED"/>
    <property type="match status" value="1"/>
</dbReference>
<dbReference type="OrthoDB" id="3918848at2759"/>
<feature type="domain" description="Glutaminase A N-terminal" evidence="1">
    <location>
        <begin position="37"/>
        <end position="288"/>
    </location>
</feature>
<dbReference type="InterPro" id="IPR052743">
    <property type="entry name" value="Glutaminase_GtaA"/>
</dbReference>
<proteinExistence type="predicted"/>
<dbReference type="Pfam" id="PF17168">
    <property type="entry name" value="DUF5127"/>
    <property type="match status" value="1"/>
</dbReference>
<evidence type="ECO:0000313" key="2">
    <source>
        <dbReference type="EMBL" id="RDX47951.1"/>
    </source>
</evidence>
<organism evidence="2 3">
    <name type="scientific">Lentinus brumalis</name>
    <dbReference type="NCBI Taxonomy" id="2498619"/>
    <lineage>
        <taxon>Eukaryota</taxon>
        <taxon>Fungi</taxon>
        <taxon>Dikarya</taxon>
        <taxon>Basidiomycota</taxon>
        <taxon>Agaricomycotina</taxon>
        <taxon>Agaricomycetes</taxon>
        <taxon>Polyporales</taxon>
        <taxon>Polyporaceae</taxon>
        <taxon>Lentinus</taxon>
    </lineage>
</organism>
<protein>
    <recommendedName>
        <fullName evidence="1">Glutaminase A N-terminal domain-containing protein</fullName>
    </recommendedName>
</protein>